<organism evidence="1 2">
    <name type="scientific">Ophiophagus hannah</name>
    <name type="common">King cobra</name>
    <name type="synonym">Naja hannah</name>
    <dbReference type="NCBI Taxonomy" id="8665"/>
    <lineage>
        <taxon>Eukaryota</taxon>
        <taxon>Metazoa</taxon>
        <taxon>Chordata</taxon>
        <taxon>Craniata</taxon>
        <taxon>Vertebrata</taxon>
        <taxon>Euteleostomi</taxon>
        <taxon>Lepidosauria</taxon>
        <taxon>Squamata</taxon>
        <taxon>Bifurcata</taxon>
        <taxon>Unidentata</taxon>
        <taxon>Episquamata</taxon>
        <taxon>Toxicofera</taxon>
        <taxon>Serpentes</taxon>
        <taxon>Colubroidea</taxon>
        <taxon>Elapidae</taxon>
        <taxon>Elapinae</taxon>
        <taxon>Ophiophagus</taxon>
    </lineage>
</organism>
<accession>V8P7A1</accession>
<proteinExistence type="predicted"/>
<reference evidence="1 2" key="1">
    <citation type="journal article" date="2013" name="Proc. Natl. Acad. Sci. U.S.A.">
        <title>The king cobra genome reveals dynamic gene evolution and adaptation in the snake venom system.</title>
        <authorList>
            <person name="Vonk F.J."/>
            <person name="Casewell N.R."/>
            <person name="Henkel C.V."/>
            <person name="Heimberg A.M."/>
            <person name="Jansen H.J."/>
            <person name="McCleary R.J."/>
            <person name="Kerkkamp H.M."/>
            <person name="Vos R.A."/>
            <person name="Guerreiro I."/>
            <person name="Calvete J.J."/>
            <person name="Wuster W."/>
            <person name="Woods A.E."/>
            <person name="Logan J.M."/>
            <person name="Harrison R.A."/>
            <person name="Castoe T.A."/>
            <person name="de Koning A.P."/>
            <person name="Pollock D.D."/>
            <person name="Yandell M."/>
            <person name="Calderon D."/>
            <person name="Renjifo C."/>
            <person name="Currier R.B."/>
            <person name="Salgado D."/>
            <person name="Pla D."/>
            <person name="Sanz L."/>
            <person name="Hyder A.S."/>
            <person name="Ribeiro J.M."/>
            <person name="Arntzen J.W."/>
            <person name="van den Thillart G.E."/>
            <person name="Boetzer M."/>
            <person name="Pirovano W."/>
            <person name="Dirks R.P."/>
            <person name="Spaink H.P."/>
            <person name="Duboule D."/>
            <person name="McGlinn E."/>
            <person name="Kini R.M."/>
            <person name="Richardson M.K."/>
        </authorList>
    </citation>
    <scope>NUCLEOTIDE SEQUENCE</scope>
    <source>
        <tissue evidence="1">Blood</tissue>
    </source>
</reference>
<dbReference type="Proteomes" id="UP000018936">
    <property type="component" value="Unassembled WGS sequence"/>
</dbReference>
<dbReference type="EMBL" id="AZIM01000551">
    <property type="protein sequence ID" value="ETE70424.1"/>
    <property type="molecule type" value="Genomic_DNA"/>
</dbReference>
<sequence>MDSTWPSPLLTNWGTSKSEHRHLQCCLTFHPSEVRKMRTQIVGGNMLTRTRPEDTGAFKLELLNSPSSK</sequence>
<gene>
    <name evidence="1" type="ORF">L345_03758</name>
</gene>
<evidence type="ECO:0000313" key="1">
    <source>
        <dbReference type="EMBL" id="ETE70424.1"/>
    </source>
</evidence>
<keyword evidence="2" id="KW-1185">Reference proteome</keyword>
<name>V8P7A1_OPHHA</name>
<comment type="caution">
    <text evidence="1">The sequence shown here is derived from an EMBL/GenBank/DDBJ whole genome shotgun (WGS) entry which is preliminary data.</text>
</comment>
<protein>
    <submittedName>
        <fullName evidence="1">Uncharacterized protein</fullName>
    </submittedName>
</protein>
<feature type="non-terminal residue" evidence="1">
    <location>
        <position position="1"/>
    </location>
</feature>
<evidence type="ECO:0000313" key="2">
    <source>
        <dbReference type="Proteomes" id="UP000018936"/>
    </source>
</evidence>
<dbReference type="AlphaFoldDB" id="V8P7A1"/>